<dbReference type="RefSeq" id="WP_116566234.1">
    <property type="nucleotide sequence ID" value="NZ_QDKP01000024.1"/>
</dbReference>
<dbReference type="InterPro" id="IPR011008">
    <property type="entry name" value="Dimeric_a/b-barrel"/>
</dbReference>
<evidence type="ECO:0000313" key="2">
    <source>
        <dbReference type="EMBL" id="PVM84780.1"/>
    </source>
</evidence>
<keyword evidence="3" id="KW-1185">Reference proteome</keyword>
<dbReference type="Pfam" id="PF07045">
    <property type="entry name" value="DUF1330"/>
    <property type="match status" value="1"/>
</dbReference>
<reference evidence="2 3" key="1">
    <citation type="submission" date="2018-04" db="EMBL/GenBank/DDBJ databases">
        <title>The genome sequence of Caulobacter sp. 736.</title>
        <authorList>
            <person name="Gao J."/>
            <person name="Sun J."/>
        </authorList>
    </citation>
    <scope>NUCLEOTIDE SEQUENCE [LARGE SCALE GENOMIC DNA]</scope>
    <source>
        <strain evidence="2 3">736</strain>
    </source>
</reference>
<evidence type="ECO:0000313" key="3">
    <source>
        <dbReference type="Proteomes" id="UP000244913"/>
    </source>
</evidence>
<dbReference type="PANTHER" id="PTHR41521">
    <property type="match status" value="1"/>
</dbReference>
<comment type="caution">
    <text evidence="2">The sequence shown here is derived from an EMBL/GenBank/DDBJ whole genome shotgun (WGS) entry which is preliminary data.</text>
</comment>
<proteinExistence type="predicted"/>
<accession>A0A2T9JM69</accession>
<dbReference type="PANTHER" id="PTHR41521:SF4">
    <property type="entry name" value="BLR0684 PROTEIN"/>
    <property type="match status" value="1"/>
</dbReference>
<sequence>MPAYLIGDLDIFDLPAIEDYRTKALPLVEKYGGRALALDAAPLTLEGAWTSTNIVLLEFPDRAAIEALFASPEYAPLARQRQAASRSSMMAVDGL</sequence>
<dbReference type="AlphaFoldDB" id="A0A2T9JM69"/>
<gene>
    <name evidence="2" type="ORF">DDF65_08035</name>
</gene>
<feature type="domain" description="DUF1330" evidence="1">
    <location>
        <begin position="2"/>
        <end position="95"/>
    </location>
</feature>
<evidence type="ECO:0000259" key="1">
    <source>
        <dbReference type="Pfam" id="PF07045"/>
    </source>
</evidence>
<dbReference type="Gene3D" id="3.30.70.100">
    <property type="match status" value="1"/>
</dbReference>
<name>A0A2T9JM69_9CAUL</name>
<dbReference type="EMBL" id="QDKP01000024">
    <property type="protein sequence ID" value="PVM84780.1"/>
    <property type="molecule type" value="Genomic_DNA"/>
</dbReference>
<dbReference type="InterPro" id="IPR010753">
    <property type="entry name" value="DUF1330"/>
</dbReference>
<organism evidence="2 3">
    <name type="scientific">Caulobacter radicis</name>
    <dbReference type="NCBI Taxonomy" id="2172650"/>
    <lineage>
        <taxon>Bacteria</taxon>
        <taxon>Pseudomonadati</taxon>
        <taxon>Pseudomonadota</taxon>
        <taxon>Alphaproteobacteria</taxon>
        <taxon>Caulobacterales</taxon>
        <taxon>Caulobacteraceae</taxon>
        <taxon>Caulobacter</taxon>
    </lineage>
</organism>
<protein>
    <recommendedName>
        <fullName evidence="1">DUF1330 domain-containing protein</fullName>
    </recommendedName>
</protein>
<dbReference type="SUPFAM" id="SSF54909">
    <property type="entry name" value="Dimeric alpha+beta barrel"/>
    <property type="match status" value="1"/>
</dbReference>
<dbReference type="Proteomes" id="UP000244913">
    <property type="component" value="Unassembled WGS sequence"/>
</dbReference>